<feature type="compositionally biased region" description="Basic and acidic residues" evidence="12">
    <location>
        <begin position="254"/>
        <end position="283"/>
    </location>
</feature>
<sequence>MDVRVSFAELSKTYDELPMFPVFDIAHYILMILQLRNDAGVGAEALAESNALACWLCGMLSCFGGKIVANFLLGQPVIAAFNSTKHIITATIVWYLMFYSPWDVCYRIISTKLGKLLVYPIKEFSRAKKVASGVAQAAVVYPQGFAVMIIIGAVKGTGSLFIRNVERLLRGVWTPTSNEIMSPSATFKISVTCAFLLTVERMGYIPFPPEQIMFGLTMFIVPYKVSVILLKIGDPYVHVERALRPMLFKKRKRTDGEGQSGKKEATKDQKKKNNDKDSKKKAE</sequence>
<evidence type="ECO:0000256" key="9">
    <source>
        <dbReference type="ARBA" id="ARBA00023065"/>
    </source>
</evidence>
<proteinExistence type="inferred from homology"/>
<dbReference type="GO" id="GO:0012505">
    <property type="term" value="C:endomembrane system"/>
    <property type="evidence" value="ECO:0007669"/>
    <property type="project" value="UniProtKB-SubCell"/>
</dbReference>
<keyword evidence="9" id="KW-0406">Ion transport</keyword>
<evidence type="ECO:0000256" key="6">
    <source>
        <dbReference type="ARBA" id="ARBA00022826"/>
    </source>
</evidence>
<evidence type="ECO:0000256" key="10">
    <source>
        <dbReference type="ARBA" id="ARBA00023136"/>
    </source>
</evidence>
<protein>
    <submittedName>
        <fullName evidence="13">Putative trimeric intracellular cation channel type A</fullName>
    </submittedName>
</protein>
<evidence type="ECO:0000256" key="12">
    <source>
        <dbReference type="SAM" id="MobiDB-lite"/>
    </source>
</evidence>
<dbReference type="Pfam" id="PF05197">
    <property type="entry name" value="TRIC"/>
    <property type="match status" value="1"/>
</dbReference>
<dbReference type="GO" id="GO:0016020">
    <property type="term" value="C:membrane"/>
    <property type="evidence" value="ECO:0007669"/>
    <property type="project" value="InterPro"/>
</dbReference>
<comment type="subcellular location">
    <subcellularLocation>
        <location evidence="1">Endomembrane system</location>
        <topology evidence="1">Multi-pass membrane protein</topology>
    </subcellularLocation>
</comment>
<dbReference type="InterPro" id="IPR007866">
    <property type="entry name" value="TRIC_channel"/>
</dbReference>
<dbReference type="PANTHER" id="PTHR12454:SF11">
    <property type="entry name" value="GH25683P"/>
    <property type="match status" value="1"/>
</dbReference>
<feature type="region of interest" description="Disordered" evidence="12">
    <location>
        <begin position="250"/>
        <end position="283"/>
    </location>
</feature>
<keyword evidence="5" id="KW-0812">Transmembrane</keyword>
<evidence type="ECO:0000313" key="13">
    <source>
        <dbReference type="EMBL" id="PIK39031.1"/>
    </source>
</evidence>
<keyword evidence="8" id="KW-1133">Transmembrane helix</keyword>
<keyword evidence="6" id="KW-0631">Potassium channel</keyword>
<comment type="similarity">
    <text evidence="2">Belongs to the TMEM38 family.</text>
</comment>
<dbReference type="Proteomes" id="UP000230750">
    <property type="component" value="Unassembled WGS sequence"/>
</dbReference>
<dbReference type="AlphaFoldDB" id="A0A2G8JTD8"/>
<gene>
    <name evidence="13" type="ORF">BSL78_24127</name>
</gene>
<evidence type="ECO:0000256" key="11">
    <source>
        <dbReference type="ARBA" id="ARBA00023303"/>
    </source>
</evidence>
<dbReference type="EMBL" id="MRZV01001285">
    <property type="protein sequence ID" value="PIK39031.1"/>
    <property type="molecule type" value="Genomic_DNA"/>
</dbReference>
<evidence type="ECO:0000256" key="8">
    <source>
        <dbReference type="ARBA" id="ARBA00022989"/>
    </source>
</evidence>
<keyword evidence="4" id="KW-0633">Potassium transport</keyword>
<dbReference type="GO" id="GO:0042802">
    <property type="term" value="F:identical protein binding"/>
    <property type="evidence" value="ECO:0007669"/>
    <property type="project" value="InterPro"/>
</dbReference>
<evidence type="ECO:0000256" key="2">
    <source>
        <dbReference type="ARBA" id="ARBA00005766"/>
    </source>
</evidence>
<name>A0A2G8JTD8_STIJA</name>
<evidence type="ECO:0000313" key="14">
    <source>
        <dbReference type="Proteomes" id="UP000230750"/>
    </source>
</evidence>
<evidence type="ECO:0000256" key="7">
    <source>
        <dbReference type="ARBA" id="ARBA00022958"/>
    </source>
</evidence>
<dbReference type="GO" id="GO:0005267">
    <property type="term" value="F:potassium channel activity"/>
    <property type="evidence" value="ECO:0007669"/>
    <property type="project" value="UniProtKB-KW"/>
</dbReference>
<accession>A0A2G8JTD8</accession>
<keyword evidence="3" id="KW-0813">Transport</keyword>
<dbReference type="STRING" id="307972.A0A2G8JTD8"/>
<evidence type="ECO:0000256" key="4">
    <source>
        <dbReference type="ARBA" id="ARBA00022538"/>
    </source>
</evidence>
<evidence type="ECO:0000256" key="5">
    <source>
        <dbReference type="ARBA" id="ARBA00022692"/>
    </source>
</evidence>
<evidence type="ECO:0000256" key="3">
    <source>
        <dbReference type="ARBA" id="ARBA00022448"/>
    </source>
</evidence>
<evidence type="ECO:0000256" key="1">
    <source>
        <dbReference type="ARBA" id="ARBA00004127"/>
    </source>
</evidence>
<organism evidence="13 14">
    <name type="scientific">Stichopus japonicus</name>
    <name type="common">Sea cucumber</name>
    <dbReference type="NCBI Taxonomy" id="307972"/>
    <lineage>
        <taxon>Eukaryota</taxon>
        <taxon>Metazoa</taxon>
        <taxon>Echinodermata</taxon>
        <taxon>Eleutherozoa</taxon>
        <taxon>Echinozoa</taxon>
        <taxon>Holothuroidea</taxon>
        <taxon>Aspidochirotacea</taxon>
        <taxon>Aspidochirotida</taxon>
        <taxon>Stichopodidae</taxon>
        <taxon>Apostichopus</taxon>
    </lineage>
</organism>
<keyword evidence="10" id="KW-0472">Membrane</keyword>
<reference evidence="13 14" key="1">
    <citation type="journal article" date="2017" name="PLoS Biol.">
        <title>The sea cucumber genome provides insights into morphological evolution and visceral regeneration.</title>
        <authorList>
            <person name="Zhang X."/>
            <person name="Sun L."/>
            <person name="Yuan J."/>
            <person name="Sun Y."/>
            <person name="Gao Y."/>
            <person name="Zhang L."/>
            <person name="Li S."/>
            <person name="Dai H."/>
            <person name="Hamel J.F."/>
            <person name="Liu C."/>
            <person name="Yu Y."/>
            <person name="Liu S."/>
            <person name="Lin W."/>
            <person name="Guo K."/>
            <person name="Jin S."/>
            <person name="Xu P."/>
            <person name="Storey K.B."/>
            <person name="Huan P."/>
            <person name="Zhang T."/>
            <person name="Zhou Y."/>
            <person name="Zhang J."/>
            <person name="Lin C."/>
            <person name="Li X."/>
            <person name="Xing L."/>
            <person name="Huo D."/>
            <person name="Sun M."/>
            <person name="Wang L."/>
            <person name="Mercier A."/>
            <person name="Li F."/>
            <person name="Yang H."/>
            <person name="Xiang J."/>
        </authorList>
    </citation>
    <scope>NUCLEOTIDE SEQUENCE [LARGE SCALE GENOMIC DNA]</scope>
    <source>
        <strain evidence="13">Shaxun</strain>
        <tissue evidence="13">Muscle</tissue>
    </source>
</reference>
<keyword evidence="14" id="KW-1185">Reference proteome</keyword>
<keyword evidence="11" id="KW-0407">Ion channel</keyword>
<keyword evidence="7" id="KW-0630">Potassium</keyword>
<comment type="caution">
    <text evidence="13">The sequence shown here is derived from an EMBL/GenBank/DDBJ whole genome shotgun (WGS) entry which is preliminary data.</text>
</comment>
<dbReference type="OrthoDB" id="195817at2759"/>
<dbReference type="PANTHER" id="PTHR12454">
    <property type="entry name" value="TRIMERIC INTRACELLULAR CATION CHANNEL"/>
    <property type="match status" value="1"/>
</dbReference>